<dbReference type="SUPFAM" id="SSF54373">
    <property type="entry name" value="FAD-linked reductases, C-terminal domain"/>
    <property type="match status" value="1"/>
</dbReference>
<evidence type="ECO:0000256" key="2">
    <source>
        <dbReference type="ARBA" id="ARBA00001974"/>
    </source>
</evidence>
<feature type="compositionally biased region" description="Basic residues" evidence="9">
    <location>
        <begin position="371"/>
        <end position="394"/>
    </location>
</feature>
<dbReference type="Gene3D" id="3.50.50.60">
    <property type="entry name" value="FAD/NAD(P)-binding domain"/>
    <property type="match status" value="1"/>
</dbReference>
<evidence type="ECO:0000256" key="5">
    <source>
        <dbReference type="ARBA" id="ARBA00022898"/>
    </source>
</evidence>
<feature type="compositionally biased region" description="Basic residues" evidence="9">
    <location>
        <begin position="437"/>
        <end position="449"/>
    </location>
</feature>
<feature type="compositionally biased region" description="Basic residues" evidence="9">
    <location>
        <begin position="242"/>
        <end position="252"/>
    </location>
</feature>
<keyword evidence="5" id="KW-0663">Pyridoxal phosphate</keyword>
<dbReference type="Pfam" id="PF00266">
    <property type="entry name" value="Aminotran_5"/>
    <property type="match status" value="1"/>
</dbReference>
<dbReference type="PANTHER" id="PTHR10961">
    <property type="entry name" value="PEROXISOMAL SARCOSINE OXIDASE"/>
    <property type="match status" value="1"/>
</dbReference>
<keyword evidence="3" id="KW-0285">Flavoprotein</keyword>
<keyword evidence="4" id="KW-0274">FAD</keyword>
<comment type="cofactor">
    <cofactor evidence="1 8">
        <name>pyridoxal 5'-phosphate</name>
        <dbReference type="ChEBI" id="CHEBI:597326"/>
    </cofactor>
</comment>
<keyword evidence="7" id="KW-0045">Antibiotic biosynthesis</keyword>
<feature type="domain" description="FAD dependent oxidoreductase" evidence="11">
    <location>
        <begin position="890"/>
        <end position="1229"/>
    </location>
</feature>
<keyword evidence="6 12" id="KW-0560">Oxidoreductase</keyword>
<feature type="compositionally biased region" description="Basic residues" evidence="9">
    <location>
        <begin position="119"/>
        <end position="133"/>
    </location>
</feature>
<evidence type="ECO:0000256" key="3">
    <source>
        <dbReference type="ARBA" id="ARBA00022630"/>
    </source>
</evidence>
<evidence type="ECO:0000256" key="8">
    <source>
        <dbReference type="RuleBase" id="RU004504"/>
    </source>
</evidence>
<comment type="cofactor">
    <cofactor evidence="2">
        <name>FAD</name>
        <dbReference type="ChEBI" id="CHEBI:57692"/>
    </cofactor>
</comment>
<dbReference type="Gene3D" id="3.90.1150.10">
    <property type="entry name" value="Aspartate Aminotransferase, domain 1"/>
    <property type="match status" value="1"/>
</dbReference>
<sequence>MDHRHRERNTGAQPGHRAGAHHHRPGRPARSGRRSAGRGPGARGRPLAGPAARAAARHAGAARRTRRRCRRGTRGTGDAGQRQADRTGTRRHRARPGRDPALRRGTGPADRAGAAQRARPARLHTAPAHRRRGAGAAVELPVHDRGVEARPGAGRRLHRGDQTGRADSADRAAAGRAVPGGGHSAGRGQRGDRRRAHRRRTRAPSRRGEGVLHRLDPGRARGDGGGRGQDRAGHAGAGREIARHRVRRRRSRPAPADALAHDLRPLRADVHRGQQAAAAPFDRARGARTAGPDRRVAQDRARSRRRRHDRPARVRRATRPRRKLPEARRGHRADRGRIPAGAGFLRAAHRPYRTVSGRALCQGGDLRARAHGVRVRHRRGGAGDGRRHRVRPRGRGVDARSGARAPDGRRTRGRNRVDQHLQRVQLGRSVRRHQAVRFRQGSRRCRPRGLHGPQERHGGLVSAADGVDVAAERARTPGATTGHHFNAAGAALPAASTVATVVAHLELETAIGGYEAAWQAAPRLEGVYRLAASAIGAHEDEIALVESATAGWQRAVAALRLRPGDRVLAARSSYVSSALQLLALERETGIAVELLDLAPDGGVDLDSLDRSLRRGPVALVTAAHVPTSSGLVEPVEQIGAACRAAGVPFLLDATQSVGQLDVDVRRIGCDLLVSTGRKFLRGPRGTGLLYASAGITDRLAPVSPDVRGARWIRERDWTVAPGARRFELWEAAHALRLGLGAALADFAALGGATVAHRIASLGSRIRAELSEVDGVRVVDPAAAGGGIVTFEVPGIPAERVQAELSARGVHLVSVPASHGRWDLGARELPAVLRASAHVYNDDTDVYALVEAVREVARDRPKQARVVAPAEPDPFSRLVPGGGRPVPEVFDAVVVGLGVHGRATLHELARRGLRVAGLERFRLGHERGSSHGATRMIRRAYPNPVWDPLVEDAYEAWTRLERDSGVSLVRTTGGLYARPPAGPAALRGPGCTEVDAGEAAKLMPALRLAEGWSAVYDPAAGVLDAEAAMRVQLDLATAAGAEVREREPVLQWQYEGDLIAVHTPRERLLTRNLVVCAGPWLGSLLPEFAGELRPTRIVNAYFPGAAPEAFGPPRLGAFSAELPEGLAYGIPALDGRGVKLGLDSGPAIDPDDPAGPATAAELGLLTSIAARLLPGAGAVGEHLTCRYTMTGDRRFLVGPVPERPGVFVASACSGHGFKFAPALGAALADLITGRDRDDLAFLSPARLPVKGVA</sequence>
<feature type="region of interest" description="Disordered" evidence="9">
    <location>
        <begin position="437"/>
        <end position="459"/>
    </location>
</feature>
<evidence type="ECO:0000256" key="1">
    <source>
        <dbReference type="ARBA" id="ARBA00001933"/>
    </source>
</evidence>
<feature type="compositionally biased region" description="Basic and acidic residues" evidence="9">
    <location>
        <begin position="206"/>
        <end position="233"/>
    </location>
</feature>
<feature type="compositionally biased region" description="Basic and acidic residues" evidence="9">
    <location>
        <begin position="259"/>
        <end position="272"/>
    </location>
</feature>
<proteinExistence type="predicted"/>
<feature type="compositionally biased region" description="Basic and acidic residues" evidence="9">
    <location>
        <begin position="159"/>
        <end position="170"/>
    </location>
</feature>
<evidence type="ECO:0000256" key="7">
    <source>
        <dbReference type="ARBA" id="ARBA00023194"/>
    </source>
</evidence>
<feature type="compositionally biased region" description="Basic residues" evidence="9">
    <location>
        <begin position="192"/>
        <end position="205"/>
    </location>
</feature>
<feature type="region of interest" description="Disordered" evidence="9">
    <location>
        <begin position="371"/>
        <end position="415"/>
    </location>
</feature>
<gene>
    <name evidence="12" type="primary">solA</name>
    <name evidence="12" type="ORF">HFP15_00380</name>
</gene>
<dbReference type="NCBIfam" id="NF008425">
    <property type="entry name" value="PRK11259.1"/>
    <property type="match status" value="1"/>
</dbReference>
<dbReference type="SUPFAM" id="SSF53383">
    <property type="entry name" value="PLP-dependent transferases"/>
    <property type="match status" value="1"/>
</dbReference>
<dbReference type="InterPro" id="IPR015422">
    <property type="entry name" value="PyrdxlP-dep_Trfase_small"/>
</dbReference>
<feature type="compositionally biased region" description="Basic residues" evidence="9">
    <location>
        <begin position="18"/>
        <end position="36"/>
    </location>
</feature>
<organism evidence="12 13">
    <name type="scientific">Amycolatopsis acididurans</name>
    <dbReference type="NCBI Taxonomy" id="2724524"/>
    <lineage>
        <taxon>Bacteria</taxon>
        <taxon>Bacillati</taxon>
        <taxon>Actinomycetota</taxon>
        <taxon>Actinomycetes</taxon>
        <taxon>Pseudonocardiales</taxon>
        <taxon>Pseudonocardiaceae</taxon>
        <taxon>Amycolatopsis</taxon>
    </lineage>
</organism>
<feature type="compositionally biased region" description="Low complexity" evidence="9">
    <location>
        <begin position="107"/>
        <end position="118"/>
    </location>
</feature>
<dbReference type="Proteomes" id="UP000715441">
    <property type="component" value="Unassembled WGS sequence"/>
</dbReference>
<feature type="compositionally biased region" description="Basic residues" evidence="9">
    <location>
        <begin position="60"/>
        <end position="73"/>
    </location>
</feature>
<evidence type="ECO:0000256" key="6">
    <source>
        <dbReference type="ARBA" id="ARBA00023002"/>
    </source>
</evidence>
<dbReference type="Gene3D" id="3.30.9.10">
    <property type="entry name" value="D-Amino Acid Oxidase, subunit A, domain 2"/>
    <property type="match status" value="1"/>
</dbReference>
<dbReference type="InterPro" id="IPR020578">
    <property type="entry name" value="Aminotrans_V_PyrdxlP_BS"/>
</dbReference>
<dbReference type="GO" id="GO:0050131">
    <property type="term" value="F:N-methyl-L-amino-acid oxidase activity"/>
    <property type="evidence" value="ECO:0007669"/>
    <property type="project" value="UniProtKB-EC"/>
</dbReference>
<feature type="compositionally biased region" description="Basic residues" evidence="9">
    <location>
        <begin position="302"/>
        <end position="322"/>
    </location>
</feature>
<dbReference type="PROSITE" id="PS00595">
    <property type="entry name" value="AA_TRANSFER_CLASS_5"/>
    <property type="match status" value="1"/>
</dbReference>
<dbReference type="EC" id="1.5.3.2" evidence="12"/>
<dbReference type="PANTHER" id="PTHR10961:SF7">
    <property type="entry name" value="FAD DEPENDENT OXIDOREDUCTASE DOMAIN-CONTAINING PROTEIN"/>
    <property type="match status" value="1"/>
</dbReference>
<dbReference type="InterPro" id="IPR006076">
    <property type="entry name" value="FAD-dep_OxRdtase"/>
</dbReference>
<reference evidence="12 13" key="1">
    <citation type="submission" date="2020-04" db="EMBL/GenBank/DDBJ databases">
        <title>Novel species.</title>
        <authorList>
            <person name="Teo W.F.A."/>
            <person name="Lipun K."/>
            <person name="Srisuk N."/>
            <person name="Duangmal K."/>
        </authorList>
    </citation>
    <scope>NUCLEOTIDE SEQUENCE [LARGE SCALE GENOMIC DNA]</scope>
    <source>
        <strain evidence="12 13">K13G38</strain>
    </source>
</reference>
<feature type="domain" description="Aminotransferase class V" evidence="10">
    <location>
        <begin position="485"/>
        <end position="848"/>
    </location>
</feature>
<evidence type="ECO:0000313" key="13">
    <source>
        <dbReference type="Proteomes" id="UP000715441"/>
    </source>
</evidence>
<accession>A0ABX1IV65</accession>
<evidence type="ECO:0000313" key="12">
    <source>
        <dbReference type="EMBL" id="NKQ51336.1"/>
    </source>
</evidence>
<name>A0ABX1IV65_9PSEU</name>
<dbReference type="InterPro" id="IPR000192">
    <property type="entry name" value="Aminotrans_V_dom"/>
</dbReference>
<dbReference type="Gene3D" id="3.40.640.10">
    <property type="entry name" value="Type I PLP-dependent aspartate aminotransferase-like (Major domain)"/>
    <property type="match status" value="1"/>
</dbReference>
<protein>
    <submittedName>
        <fullName evidence="12">N-methyl-L-tryptophan oxidase</fullName>
        <ecNumber evidence="12">1.5.3.2</ecNumber>
    </submittedName>
</protein>
<dbReference type="InterPro" id="IPR045170">
    <property type="entry name" value="MTOX"/>
</dbReference>
<evidence type="ECO:0000256" key="4">
    <source>
        <dbReference type="ARBA" id="ARBA00022827"/>
    </source>
</evidence>
<dbReference type="SUPFAM" id="SSF51905">
    <property type="entry name" value="FAD/NAD(P)-binding domain"/>
    <property type="match status" value="1"/>
</dbReference>
<feature type="compositionally biased region" description="Basic and acidic residues" evidence="9">
    <location>
        <begin position="406"/>
        <end position="415"/>
    </location>
</feature>
<feature type="compositionally biased region" description="Basic and acidic residues" evidence="9">
    <location>
        <begin position="323"/>
        <end position="337"/>
    </location>
</feature>
<evidence type="ECO:0000256" key="9">
    <source>
        <dbReference type="SAM" id="MobiDB-lite"/>
    </source>
</evidence>
<feature type="region of interest" description="Disordered" evidence="9">
    <location>
        <begin position="1"/>
        <end position="337"/>
    </location>
</feature>
<evidence type="ECO:0000259" key="11">
    <source>
        <dbReference type="Pfam" id="PF01266"/>
    </source>
</evidence>
<feature type="compositionally biased region" description="Low complexity" evidence="9">
    <location>
        <begin position="43"/>
        <end position="59"/>
    </location>
</feature>
<feature type="compositionally biased region" description="Basic and acidic residues" evidence="9">
    <location>
        <begin position="291"/>
        <end position="301"/>
    </location>
</feature>
<dbReference type="InterPro" id="IPR015424">
    <property type="entry name" value="PyrdxlP-dep_Trfase"/>
</dbReference>
<keyword evidence="13" id="KW-1185">Reference proteome</keyword>
<evidence type="ECO:0000259" key="10">
    <source>
        <dbReference type="Pfam" id="PF00266"/>
    </source>
</evidence>
<comment type="caution">
    <text evidence="12">The sequence shown here is derived from an EMBL/GenBank/DDBJ whole genome shotgun (WGS) entry which is preliminary data.</text>
</comment>
<dbReference type="InterPro" id="IPR036188">
    <property type="entry name" value="FAD/NAD-bd_sf"/>
</dbReference>
<dbReference type="EMBL" id="JAAXLS010000001">
    <property type="protein sequence ID" value="NKQ51336.1"/>
    <property type="molecule type" value="Genomic_DNA"/>
</dbReference>
<dbReference type="Pfam" id="PF01266">
    <property type="entry name" value="DAO"/>
    <property type="match status" value="1"/>
</dbReference>
<dbReference type="InterPro" id="IPR015421">
    <property type="entry name" value="PyrdxlP-dep_Trfase_major"/>
</dbReference>